<protein>
    <submittedName>
        <fullName evidence="2">DUF2268 domain-containing protein</fullName>
    </submittedName>
</protein>
<feature type="signal peptide" evidence="1">
    <location>
        <begin position="1"/>
        <end position="18"/>
    </location>
</feature>
<accession>A0AAX1N988</accession>
<dbReference type="Proteomes" id="UP000678679">
    <property type="component" value="Chromosome 2"/>
</dbReference>
<name>A0AAX1N988_9BACT</name>
<evidence type="ECO:0000313" key="3">
    <source>
        <dbReference type="Proteomes" id="UP000678679"/>
    </source>
</evidence>
<dbReference type="RefSeq" id="WP_169663589.1">
    <property type="nucleotide sequence ID" value="NZ_CP076133.1"/>
</dbReference>
<reference evidence="2 3" key="1">
    <citation type="submission" date="2021-05" db="EMBL/GenBank/DDBJ databases">
        <title>Comparative genomic studies on the polysaccharide-degrading batcterial strains of the Flammeovirga genus.</title>
        <authorList>
            <person name="Zewei F."/>
            <person name="Zheng Z."/>
            <person name="Yu L."/>
            <person name="Ruyue G."/>
            <person name="Yanhong M."/>
            <person name="Yuanyuan C."/>
            <person name="Jingyan G."/>
            <person name="Wenjun H."/>
        </authorList>
    </citation>
    <scope>NUCLEOTIDE SEQUENCE [LARGE SCALE GENOMIC DNA]</scope>
    <source>
        <strain evidence="2 3">NBRC:100898</strain>
    </source>
</reference>
<keyword evidence="3" id="KW-1185">Reference proteome</keyword>
<keyword evidence="1" id="KW-0732">Signal</keyword>
<dbReference type="EMBL" id="CP076133">
    <property type="protein sequence ID" value="QWG04095.1"/>
    <property type="molecule type" value="Genomic_DNA"/>
</dbReference>
<proteinExistence type="predicted"/>
<dbReference type="KEGG" id="fya:KMW28_24705"/>
<dbReference type="AlphaFoldDB" id="A0AAX1N988"/>
<feature type="chain" id="PRO_5044016021" evidence="1">
    <location>
        <begin position="19"/>
        <end position="316"/>
    </location>
</feature>
<gene>
    <name evidence="2" type="ORF">KMW28_24705</name>
</gene>
<dbReference type="Pfam" id="PF25594">
    <property type="entry name" value="GldB_lipo"/>
    <property type="match status" value="1"/>
</dbReference>
<evidence type="ECO:0000313" key="2">
    <source>
        <dbReference type="EMBL" id="QWG04095.1"/>
    </source>
</evidence>
<organism evidence="2 3">
    <name type="scientific">Flammeovirga yaeyamensis</name>
    <dbReference type="NCBI Taxonomy" id="367791"/>
    <lineage>
        <taxon>Bacteria</taxon>
        <taxon>Pseudomonadati</taxon>
        <taxon>Bacteroidota</taxon>
        <taxon>Cytophagia</taxon>
        <taxon>Cytophagales</taxon>
        <taxon>Flammeovirgaceae</taxon>
        <taxon>Flammeovirga</taxon>
    </lineage>
</organism>
<dbReference type="InterPro" id="IPR019853">
    <property type="entry name" value="GldB-like"/>
</dbReference>
<evidence type="ECO:0000256" key="1">
    <source>
        <dbReference type="SAM" id="SignalP"/>
    </source>
</evidence>
<sequence>MKTNTLLLLLLISLSAFSKTSPDPAAPKLYTSDIENFYTAFDLVLKDTANANQIFKEKYFSVGTKGLKDFYKLKINDLDKFSRFIIKHQEFYKSIRKDITNIDDLKKKIYANNKAFKDIYPDAVFPDIYFVVGRFSSNGTISKRGLLIGIEILSLTEESDTEKWHQGMLKIIMKRDHIPVTVAHELVHFNQGKTGETTLLSKSLREGAAEFIAELICGETDGDYTNFSGKEQRIWEDFQKVKDEQLWGLWSSWVRESDERPRNAGYWTGYLICKSYYEQREDKSLALKEILDIKDSQEFYDKSKIEVYLKRDFFNK</sequence>